<dbReference type="AlphaFoldDB" id="A0AA97H1S7"/>
<dbReference type="CDD" id="cd00090">
    <property type="entry name" value="HTH_ARSR"/>
    <property type="match status" value="1"/>
</dbReference>
<dbReference type="EMBL" id="CP135996">
    <property type="protein sequence ID" value="WOC31607.1"/>
    <property type="molecule type" value="Genomic_DNA"/>
</dbReference>
<dbReference type="Pfam" id="PF12840">
    <property type="entry name" value="HTH_20"/>
    <property type="match status" value="1"/>
</dbReference>
<dbReference type="Proteomes" id="UP001300604">
    <property type="component" value="Chromosome"/>
</dbReference>
<evidence type="ECO:0000313" key="1">
    <source>
        <dbReference type="EMBL" id="WOC31607.1"/>
    </source>
</evidence>
<name>A0AA97H1S7_9FIRM</name>
<evidence type="ECO:0000313" key="2">
    <source>
        <dbReference type="Proteomes" id="UP001300604"/>
    </source>
</evidence>
<gene>
    <name evidence="1" type="ORF">PXC00_10345</name>
</gene>
<accession>A0AA97H1S7</accession>
<protein>
    <submittedName>
        <fullName evidence="1">Helix-turn-helix domain-containing protein</fullName>
    </submittedName>
</protein>
<dbReference type="Gene3D" id="1.10.10.10">
    <property type="entry name" value="Winged helix-like DNA-binding domain superfamily/Winged helix DNA-binding domain"/>
    <property type="match status" value="1"/>
</dbReference>
<dbReference type="SUPFAM" id="SSF46785">
    <property type="entry name" value="Winged helix' DNA-binding domain"/>
    <property type="match status" value="1"/>
</dbReference>
<dbReference type="InterPro" id="IPR036390">
    <property type="entry name" value="WH_DNA-bd_sf"/>
</dbReference>
<reference evidence="2" key="3">
    <citation type="submission" date="2024-06" db="EMBL/GenBank/DDBJ databases">
        <authorList>
            <person name="Zeng C."/>
        </authorList>
    </citation>
    <scope>NUCLEOTIDE SEQUENCE [LARGE SCALE GENOMIC DNA]</scope>
    <source>
        <strain evidence="2">ZCY20-5</strain>
    </source>
</reference>
<organism evidence="1 2">
    <name type="scientific">Caproicibacterium argilliputei</name>
    <dbReference type="NCBI Taxonomy" id="3030016"/>
    <lineage>
        <taxon>Bacteria</taxon>
        <taxon>Bacillati</taxon>
        <taxon>Bacillota</taxon>
        <taxon>Clostridia</taxon>
        <taxon>Eubacteriales</taxon>
        <taxon>Oscillospiraceae</taxon>
        <taxon>Caproicibacterium</taxon>
    </lineage>
</organism>
<proteinExistence type="predicted"/>
<dbReference type="RefSeq" id="WP_275845443.1">
    <property type="nucleotide sequence ID" value="NZ_CP135996.1"/>
</dbReference>
<dbReference type="KEGG" id="carl:PXC00_10345"/>
<dbReference type="InterPro" id="IPR011991">
    <property type="entry name" value="ArsR-like_HTH"/>
</dbReference>
<dbReference type="InterPro" id="IPR036388">
    <property type="entry name" value="WH-like_DNA-bd_sf"/>
</dbReference>
<reference evidence="2" key="2">
    <citation type="submission" date="2024-06" db="EMBL/GenBank/DDBJ databases">
        <title>Caproicibacterium argilliputei sp. nov, a novel caproic acid producing anaerobic bacterium isolated from pit mud.</title>
        <authorList>
            <person name="Zeng C."/>
        </authorList>
    </citation>
    <scope>NUCLEOTIDE SEQUENCE [LARGE SCALE GENOMIC DNA]</scope>
    <source>
        <strain evidence="2">ZCY20-5</strain>
    </source>
</reference>
<sequence length="194" mass="21411">MQPMGLRILEIQDEESLKIYMDPLRQRIVLKLAALGVPVTAKKLADLLEISPSSAKHHLQKLQGIGLVEVDHTELIHGIVATFYRATPVEVHIGLENDTAESRNRKQILGENMVRMVYHDYFENALAYAAKSGGAAPVGSQLGVGGVLYLSPEEMETLSQKVMEFVRAHSSAEGERTVPIEYSLIAFDARGKTE</sequence>
<reference evidence="1 2" key="1">
    <citation type="submission" date="2024-06" db="EMBL/GenBank/DDBJ databases">
        <title>Caproicibacterium argilliputei sp. nov, a novel caproic acid producing anaerobic bacterium isolated from pit mud.</title>
        <authorList>
            <person name="Xia S."/>
        </authorList>
    </citation>
    <scope>NUCLEOTIDE SEQUENCE [LARGE SCALE GENOMIC DNA]</scope>
    <source>
        <strain evidence="1 2">ZCY20-5</strain>
    </source>
</reference>
<keyword evidence="2" id="KW-1185">Reference proteome</keyword>